<feature type="domain" description="PAS" evidence="9">
    <location>
        <begin position="46"/>
        <end position="89"/>
    </location>
</feature>
<dbReference type="SUPFAM" id="SSF55874">
    <property type="entry name" value="ATPase domain of HSP90 chaperone/DNA topoisomerase II/histidine kinase"/>
    <property type="match status" value="1"/>
</dbReference>
<keyword evidence="5 11" id="KW-0418">Kinase</keyword>
<dbReference type="RefSeq" id="WP_319831723.1">
    <property type="nucleotide sequence ID" value="NZ_CP138858.1"/>
</dbReference>
<gene>
    <name evidence="11" type="ORF">SH580_15375</name>
</gene>
<dbReference type="PANTHER" id="PTHR43711">
    <property type="entry name" value="TWO-COMPONENT HISTIDINE KINASE"/>
    <property type="match status" value="1"/>
</dbReference>
<dbReference type="InterPro" id="IPR000700">
    <property type="entry name" value="PAS-assoc_C"/>
</dbReference>
<dbReference type="SUPFAM" id="SSF55785">
    <property type="entry name" value="PYP-like sensor domain (PAS domain)"/>
    <property type="match status" value="2"/>
</dbReference>
<sequence>MINENPSQETLIQELEELRRVHDALKNSYNESVRRRESLQIALDHSQRQYQLLTSNSLEVIWTLDLNGQLSYISPSIQRLRGLTPTEAMVEAMPATMAPSSQVLLATALKNCEAKARSKDGSPVRIEVEQFHRDGHLIWVEMYIRAQLNNLGETIGFIGNSRDITRRKKSEKATQEIAESFETLVAKVPIGIYVLGLNDDNTAEFRYVSDRWCEIFQINREEAMTDLAQVDAKVHVDDREEFRAMNNQAIHQRKRFLWEGRMQCGDEERWLRIESVPVSLQNNEHQWYGAVKDITQRKQAENALRESETQLRELNAQKDKFFSIIAHDLMSPFNSILGFSELLIDQINDNDYEGIHEYATMIEQSSKQSVDLLTNLLEWSRAHTGRMNFSPAAFDLQALIRENTELFETIAAQKSITIFQNISQEIIVVADKQMISTVLRNLLANAIKFTHQGGQVTLSAKRQASEILISVSDNGVGIPAHRLNKLFRIDENESTQGTNQETGTGLGLLLCKEFIEKHDGKIWVESEIEKGSSFYLTLPHIPPPANHA</sequence>
<keyword evidence="7" id="KW-0175">Coiled coil</keyword>
<dbReference type="InterPro" id="IPR004358">
    <property type="entry name" value="Sig_transdc_His_kin-like_C"/>
</dbReference>
<evidence type="ECO:0000259" key="9">
    <source>
        <dbReference type="PROSITE" id="PS50112"/>
    </source>
</evidence>
<dbReference type="Proteomes" id="UP001324993">
    <property type="component" value="Chromosome"/>
</dbReference>
<dbReference type="PROSITE" id="PS50112">
    <property type="entry name" value="PAS"/>
    <property type="match status" value="1"/>
</dbReference>
<evidence type="ECO:0000256" key="5">
    <source>
        <dbReference type="ARBA" id="ARBA00022777"/>
    </source>
</evidence>
<dbReference type="CDD" id="cd00130">
    <property type="entry name" value="PAS"/>
    <property type="match status" value="2"/>
</dbReference>
<evidence type="ECO:0000256" key="7">
    <source>
        <dbReference type="SAM" id="Coils"/>
    </source>
</evidence>
<evidence type="ECO:0000313" key="11">
    <source>
        <dbReference type="EMBL" id="WPJ94812.1"/>
    </source>
</evidence>
<dbReference type="PROSITE" id="PS50109">
    <property type="entry name" value="HIS_KIN"/>
    <property type="match status" value="1"/>
</dbReference>
<dbReference type="Gene3D" id="1.10.287.130">
    <property type="match status" value="1"/>
</dbReference>
<name>A0ABZ0RGY5_9BACT</name>
<keyword evidence="4" id="KW-0808">Transferase</keyword>
<dbReference type="Gene3D" id="3.30.565.10">
    <property type="entry name" value="Histidine kinase-like ATPase, C-terminal domain"/>
    <property type="match status" value="1"/>
</dbReference>
<proteinExistence type="predicted"/>
<dbReference type="SUPFAM" id="SSF47384">
    <property type="entry name" value="Homodimeric domain of signal transducing histidine kinase"/>
    <property type="match status" value="1"/>
</dbReference>
<dbReference type="InterPro" id="IPR013655">
    <property type="entry name" value="PAS_fold_3"/>
</dbReference>
<evidence type="ECO:0000256" key="2">
    <source>
        <dbReference type="ARBA" id="ARBA00012438"/>
    </source>
</evidence>
<dbReference type="GO" id="GO:0016301">
    <property type="term" value="F:kinase activity"/>
    <property type="evidence" value="ECO:0007669"/>
    <property type="project" value="UniProtKB-KW"/>
</dbReference>
<dbReference type="InterPro" id="IPR000014">
    <property type="entry name" value="PAS"/>
</dbReference>
<dbReference type="Pfam" id="PF00989">
    <property type="entry name" value="PAS"/>
    <property type="match status" value="1"/>
</dbReference>
<dbReference type="PRINTS" id="PR00344">
    <property type="entry name" value="BCTRLSENSOR"/>
</dbReference>
<keyword evidence="12" id="KW-1185">Reference proteome</keyword>
<dbReference type="PROSITE" id="PS50113">
    <property type="entry name" value="PAC"/>
    <property type="match status" value="1"/>
</dbReference>
<feature type="domain" description="Histidine kinase" evidence="8">
    <location>
        <begin position="324"/>
        <end position="542"/>
    </location>
</feature>
<accession>A0ABZ0RGY5</accession>
<dbReference type="Pfam" id="PF00512">
    <property type="entry name" value="HisKA"/>
    <property type="match status" value="1"/>
</dbReference>
<organism evidence="11 12">
    <name type="scientific">Coraliomargarita algicola</name>
    <dbReference type="NCBI Taxonomy" id="3092156"/>
    <lineage>
        <taxon>Bacteria</taxon>
        <taxon>Pseudomonadati</taxon>
        <taxon>Verrucomicrobiota</taxon>
        <taxon>Opitutia</taxon>
        <taxon>Puniceicoccales</taxon>
        <taxon>Coraliomargaritaceae</taxon>
        <taxon>Coraliomargarita</taxon>
    </lineage>
</organism>
<dbReference type="NCBIfam" id="TIGR00229">
    <property type="entry name" value="sensory_box"/>
    <property type="match status" value="2"/>
</dbReference>
<dbReference type="InterPro" id="IPR013767">
    <property type="entry name" value="PAS_fold"/>
</dbReference>
<evidence type="ECO:0000313" key="12">
    <source>
        <dbReference type="Proteomes" id="UP001324993"/>
    </source>
</evidence>
<feature type="domain" description="PAC" evidence="10">
    <location>
        <begin position="124"/>
        <end position="176"/>
    </location>
</feature>
<evidence type="ECO:0000256" key="3">
    <source>
        <dbReference type="ARBA" id="ARBA00022553"/>
    </source>
</evidence>
<dbReference type="EMBL" id="CP138858">
    <property type="protein sequence ID" value="WPJ94812.1"/>
    <property type="molecule type" value="Genomic_DNA"/>
</dbReference>
<dbReference type="InterPro" id="IPR050736">
    <property type="entry name" value="Sensor_HK_Regulatory"/>
</dbReference>
<reference evidence="11 12" key="1">
    <citation type="submission" date="2023-11" db="EMBL/GenBank/DDBJ databases">
        <title>Coraliomargarita sp. nov., isolated from marine algae.</title>
        <authorList>
            <person name="Lee J.K."/>
            <person name="Baek J.H."/>
            <person name="Kim J.M."/>
            <person name="Choi D.G."/>
            <person name="Jeon C.O."/>
        </authorList>
    </citation>
    <scope>NUCLEOTIDE SEQUENCE [LARGE SCALE GENOMIC DNA]</scope>
    <source>
        <strain evidence="11 12">J2-16</strain>
    </source>
</reference>
<dbReference type="Gene3D" id="3.30.450.20">
    <property type="entry name" value="PAS domain"/>
    <property type="match status" value="2"/>
</dbReference>
<dbReference type="InterPro" id="IPR036097">
    <property type="entry name" value="HisK_dim/P_sf"/>
</dbReference>
<dbReference type="CDD" id="cd00082">
    <property type="entry name" value="HisKA"/>
    <property type="match status" value="1"/>
</dbReference>
<dbReference type="InterPro" id="IPR005467">
    <property type="entry name" value="His_kinase_dom"/>
</dbReference>
<dbReference type="EC" id="2.7.13.3" evidence="2"/>
<dbReference type="PANTHER" id="PTHR43711:SF31">
    <property type="entry name" value="HISTIDINE KINASE"/>
    <property type="match status" value="1"/>
</dbReference>
<dbReference type="SMART" id="SM00091">
    <property type="entry name" value="PAS"/>
    <property type="match status" value="2"/>
</dbReference>
<keyword evidence="3" id="KW-0597">Phosphoprotein</keyword>
<dbReference type="SMART" id="SM00387">
    <property type="entry name" value="HATPase_c"/>
    <property type="match status" value="1"/>
</dbReference>
<dbReference type="InterPro" id="IPR035965">
    <property type="entry name" value="PAS-like_dom_sf"/>
</dbReference>
<dbReference type="InterPro" id="IPR003661">
    <property type="entry name" value="HisK_dim/P_dom"/>
</dbReference>
<evidence type="ECO:0000256" key="1">
    <source>
        <dbReference type="ARBA" id="ARBA00000085"/>
    </source>
</evidence>
<comment type="catalytic activity">
    <reaction evidence="1">
        <text>ATP + protein L-histidine = ADP + protein N-phospho-L-histidine.</text>
        <dbReference type="EC" id="2.7.13.3"/>
    </reaction>
</comment>
<dbReference type="SMART" id="SM00086">
    <property type="entry name" value="PAC"/>
    <property type="match status" value="2"/>
</dbReference>
<feature type="coiled-coil region" evidence="7">
    <location>
        <begin position="8"/>
        <end position="35"/>
    </location>
</feature>
<evidence type="ECO:0000259" key="10">
    <source>
        <dbReference type="PROSITE" id="PS50113"/>
    </source>
</evidence>
<dbReference type="SMART" id="SM00388">
    <property type="entry name" value="HisKA"/>
    <property type="match status" value="1"/>
</dbReference>
<dbReference type="InterPro" id="IPR001610">
    <property type="entry name" value="PAC"/>
</dbReference>
<evidence type="ECO:0000256" key="6">
    <source>
        <dbReference type="ARBA" id="ARBA00023012"/>
    </source>
</evidence>
<dbReference type="Pfam" id="PF08447">
    <property type="entry name" value="PAS_3"/>
    <property type="match status" value="1"/>
</dbReference>
<evidence type="ECO:0000259" key="8">
    <source>
        <dbReference type="PROSITE" id="PS50109"/>
    </source>
</evidence>
<dbReference type="InterPro" id="IPR003594">
    <property type="entry name" value="HATPase_dom"/>
</dbReference>
<protein>
    <recommendedName>
        <fullName evidence="2">histidine kinase</fullName>
        <ecNumber evidence="2">2.7.13.3</ecNumber>
    </recommendedName>
</protein>
<evidence type="ECO:0000256" key="4">
    <source>
        <dbReference type="ARBA" id="ARBA00022679"/>
    </source>
</evidence>
<dbReference type="InterPro" id="IPR036890">
    <property type="entry name" value="HATPase_C_sf"/>
</dbReference>
<dbReference type="Pfam" id="PF02518">
    <property type="entry name" value="HATPase_c"/>
    <property type="match status" value="1"/>
</dbReference>
<keyword evidence="6" id="KW-0902">Two-component regulatory system</keyword>